<comment type="caution">
    <text evidence="1">The sequence shown here is derived from an EMBL/GenBank/DDBJ whole genome shotgun (WGS) entry which is preliminary data.</text>
</comment>
<keyword evidence="2" id="KW-1185">Reference proteome</keyword>
<reference evidence="1" key="2">
    <citation type="submission" date="2021-09" db="EMBL/GenBank/DDBJ databases">
        <authorList>
            <person name="Jia N."/>
            <person name="Wang J."/>
            <person name="Shi W."/>
            <person name="Du L."/>
            <person name="Sun Y."/>
            <person name="Zhan W."/>
            <person name="Jiang J."/>
            <person name="Wang Q."/>
            <person name="Zhang B."/>
            <person name="Ji P."/>
            <person name="Sakyi L.B."/>
            <person name="Cui X."/>
            <person name="Yuan T."/>
            <person name="Jiang B."/>
            <person name="Yang W."/>
            <person name="Lam T.T.-Y."/>
            <person name="Chang Q."/>
            <person name="Ding S."/>
            <person name="Wang X."/>
            <person name="Zhu J."/>
            <person name="Ruan X."/>
            <person name="Zhao L."/>
            <person name="Wei J."/>
            <person name="Que T."/>
            <person name="Du C."/>
            <person name="Cheng J."/>
            <person name="Dai P."/>
            <person name="Han X."/>
            <person name="Huang E."/>
            <person name="Gao Y."/>
            <person name="Liu J."/>
            <person name="Shao H."/>
            <person name="Ye R."/>
            <person name="Li L."/>
            <person name="Wei W."/>
            <person name="Wang X."/>
            <person name="Wang C."/>
            <person name="Huo Q."/>
            <person name="Li W."/>
            <person name="Guo W."/>
            <person name="Chen H."/>
            <person name="Chen S."/>
            <person name="Zhou L."/>
            <person name="Zhou L."/>
            <person name="Ni X."/>
            <person name="Tian J."/>
            <person name="Zhou Y."/>
            <person name="Sheng Y."/>
            <person name="Liu T."/>
            <person name="Pan Y."/>
            <person name="Xia L."/>
            <person name="Li J."/>
            <person name="Zhao F."/>
            <person name="Cao W."/>
        </authorList>
    </citation>
    <scope>NUCLEOTIDE SEQUENCE</scope>
    <source>
        <strain evidence="1">Rmic-2018</strain>
        <tissue evidence="1">Larvae</tissue>
    </source>
</reference>
<proteinExistence type="predicted"/>
<reference evidence="1" key="1">
    <citation type="journal article" date="2020" name="Cell">
        <title>Large-Scale Comparative Analyses of Tick Genomes Elucidate Their Genetic Diversity and Vector Capacities.</title>
        <authorList>
            <consortium name="Tick Genome and Microbiome Consortium (TIGMIC)"/>
            <person name="Jia N."/>
            <person name="Wang J."/>
            <person name="Shi W."/>
            <person name="Du L."/>
            <person name="Sun Y."/>
            <person name="Zhan W."/>
            <person name="Jiang J.F."/>
            <person name="Wang Q."/>
            <person name="Zhang B."/>
            <person name="Ji P."/>
            <person name="Bell-Sakyi L."/>
            <person name="Cui X.M."/>
            <person name="Yuan T.T."/>
            <person name="Jiang B.G."/>
            <person name="Yang W.F."/>
            <person name="Lam T.T."/>
            <person name="Chang Q.C."/>
            <person name="Ding S.J."/>
            <person name="Wang X.J."/>
            <person name="Zhu J.G."/>
            <person name="Ruan X.D."/>
            <person name="Zhao L."/>
            <person name="Wei J.T."/>
            <person name="Ye R.Z."/>
            <person name="Que T.C."/>
            <person name="Du C.H."/>
            <person name="Zhou Y.H."/>
            <person name="Cheng J.X."/>
            <person name="Dai P.F."/>
            <person name="Guo W.B."/>
            <person name="Han X.H."/>
            <person name="Huang E.J."/>
            <person name="Li L.F."/>
            <person name="Wei W."/>
            <person name="Gao Y.C."/>
            <person name="Liu J.Z."/>
            <person name="Shao H.Z."/>
            <person name="Wang X."/>
            <person name="Wang C.C."/>
            <person name="Yang T.C."/>
            <person name="Huo Q.B."/>
            <person name="Li W."/>
            <person name="Chen H.Y."/>
            <person name="Chen S.E."/>
            <person name="Zhou L.G."/>
            <person name="Ni X.B."/>
            <person name="Tian J.H."/>
            <person name="Sheng Y."/>
            <person name="Liu T."/>
            <person name="Pan Y.S."/>
            <person name="Xia L.Y."/>
            <person name="Li J."/>
            <person name="Zhao F."/>
            <person name="Cao W.C."/>
        </authorList>
    </citation>
    <scope>NUCLEOTIDE SEQUENCE</scope>
    <source>
        <strain evidence="1">Rmic-2018</strain>
    </source>
</reference>
<organism evidence="1 2">
    <name type="scientific">Rhipicephalus microplus</name>
    <name type="common">Cattle tick</name>
    <name type="synonym">Boophilus microplus</name>
    <dbReference type="NCBI Taxonomy" id="6941"/>
    <lineage>
        <taxon>Eukaryota</taxon>
        <taxon>Metazoa</taxon>
        <taxon>Ecdysozoa</taxon>
        <taxon>Arthropoda</taxon>
        <taxon>Chelicerata</taxon>
        <taxon>Arachnida</taxon>
        <taxon>Acari</taxon>
        <taxon>Parasitiformes</taxon>
        <taxon>Ixodida</taxon>
        <taxon>Ixodoidea</taxon>
        <taxon>Ixodidae</taxon>
        <taxon>Rhipicephalinae</taxon>
        <taxon>Rhipicephalus</taxon>
        <taxon>Boophilus</taxon>
    </lineage>
</organism>
<dbReference type="SUPFAM" id="SSF50630">
    <property type="entry name" value="Acid proteases"/>
    <property type="match status" value="1"/>
</dbReference>
<protein>
    <submittedName>
        <fullName evidence="1">Uncharacterized protein</fullName>
    </submittedName>
</protein>
<dbReference type="InterPro" id="IPR021109">
    <property type="entry name" value="Peptidase_aspartic_dom_sf"/>
</dbReference>
<name>A0A9J6F3K6_RHIMP</name>
<gene>
    <name evidence="1" type="ORF">HPB51_012959</name>
</gene>
<dbReference type="Pfam" id="PF13650">
    <property type="entry name" value="Asp_protease_2"/>
    <property type="match status" value="1"/>
</dbReference>
<dbReference type="Proteomes" id="UP000821866">
    <property type="component" value="Chromosome 1"/>
</dbReference>
<evidence type="ECO:0000313" key="2">
    <source>
        <dbReference type="Proteomes" id="UP000821866"/>
    </source>
</evidence>
<accession>A0A9J6F3K6</accession>
<dbReference type="Gene3D" id="2.40.70.10">
    <property type="entry name" value="Acid Proteases"/>
    <property type="match status" value="1"/>
</dbReference>
<dbReference type="AlphaFoldDB" id="A0A9J6F3K6"/>
<sequence>MTNWRRHVIVNLSEEACIEYLITGLNNQDTIQAISTRMYDSMEELLSCLKCLEERVRTVGSRESKHSKWRARCSVFNRSGHEAQNCQERESGPRLFQSVMDLDIRVANAANEKHFMLAEVNGNEVRAHVDLGSQCVTIRRKDADRVGIKYMVMEKPLTIGGCGSGRVMLYGVAYVNLTADQATANVYPR</sequence>
<dbReference type="EMBL" id="JABSTU010000001">
    <property type="protein sequence ID" value="KAH8040789.1"/>
    <property type="molecule type" value="Genomic_DNA"/>
</dbReference>
<evidence type="ECO:0000313" key="1">
    <source>
        <dbReference type="EMBL" id="KAH8040789.1"/>
    </source>
</evidence>